<accession>A0AAF0TMS1</accession>
<dbReference type="AlphaFoldDB" id="A0AAF0TMS1"/>
<dbReference type="Proteomes" id="UP001234989">
    <property type="component" value="Chromosome 4"/>
</dbReference>
<name>A0AAF0TMS1_SOLVR</name>
<dbReference type="EMBL" id="CP133615">
    <property type="protein sequence ID" value="WMV25476.1"/>
    <property type="molecule type" value="Genomic_DNA"/>
</dbReference>
<keyword evidence="2" id="KW-1185">Reference proteome</keyword>
<sequence>MPRRKGDGGDKRASRRVVRRARLTTLNGHFAERPFVANFL</sequence>
<gene>
    <name evidence="1" type="ORF">MTR67_018861</name>
</gene>
<evidence type="ECO:0000313" key="1">
    <source>
        <dbReference type="EMBL" id="WMV25476.1"/>
    </source>
</evidence>
<organism evidence="1 2">
    <name type="scientific">Solanum verrucosum</name>
    <dbReference type="NCBI Taxonomy" id="315347"/>
    <lineage>
        <taxon>Eukaryota</taxon>
        <taxon>Viridiplantae</taxon>
        <taxon>Streptophyta</taxon>
        <taxon>Embryophyta</taxon>
        <taxon>Tracheophyta</taxon>
        <taxon>Spermatophyta</taxon>
        <taxon>Magnoliopsida</taxon>
        <taxon>eudicotyledons</taxon>
        <taxon>Gunneridae</taxon>
        <taxon>Pentapetalae</taxon>
        <taxon>asterids</taxon>
        <taxon>lamiids</taxon>
        <taxon>Solanales</taxon>
        <taxon>Solanaceae</taxon>
        <taxon>Solanoideae</taxon>
        <taxon>Solaneae</taxon>
        <taxon>Solanum</taxon>
    </lineage>
</organism>
<evidence type="ECO:0000313" key="2">
    <source>
        <dbReference type="Proteomes" id="UP001234989"/>
    </source>
</evidence>
<reference evidence="1" key="1">
    <citation type="submission" date="2023-08" db="EMBL/GenBank/DDBJ databases">
        <title>A de novo genome assembly of Solanum verrucosum Schlechtendal, a Mexican diploid species geographically isolated from the other diploid A-genome species in potato relatives.</title>
        <authorList>
            <person name="Hosaka K."/>
        </authorList>
    </citation>
    <scope>NUCLEOTIDE SEQUENCE</scope>
    <source>
        <tissue evidence="1">Young leaves</tissue>
    </source>
</reference>
<protein>
    <submittedName>
        <fullName evidence="1">Uncharacterized protein</fullName>
    </submittedName>
</protein>
<proteinExistence type="predicted"/>